<keyword evidence="4" id="KW-1185">Reference proteome</keyword>
<dbReference type="RefSeq" id="XP_012860469.1">
    <property type="nucleotide sequence ID" value="XM_013005015.1"/>
</dbReference>
<dbReference type="Pfam" id="PF00481">
    <property type="entry name" value="PP2C"/>
    <property type="match status" value="1"/>
</dbReference>
<reference evidence="5" key="1">
    <citation type="submission" date="2025-08" db="UniProtKB">
        <authorList>
            <consortium name="RefSeq"/>
        </authorList>
    </citation>
    <scope>IDENTIFICATION</scope>
</reference>
<protein>
    <submittedName>
        <fullName evidence="5">Protein phosphatase 2C-like domain-containing protein 1</fullName>
    </submittedName>
</protein>
<proteinExistence type="inferred from homology"/>
<gene>
    <name evidence="5" type="primary">PP2D1</name>
</gene>
<accession>A0ABM0ZQQ9</accession>
<comment type="similarity">
    <text evidence="1">Belongs to the PP2C family.</text>
</comment>
<evidence type="ECO:0000259" key="3">
    <source>
        <dbReference type="PROSITE" id="PS51746"/>
    </source>
</evidence>
<dbReference type="SUPFAM" id="SSF81606">
    <property type="entry name" value="PP2C-like"/>
    <property type="match status" value="1"/>
</dbReference>
<dbReference type="PANTHER" id="PTHR13832">
    <property type="entry name" value="PROTEIN PHOSPHATASE 2C"/>
    <property type="match status" value="1"/>
</dbReference>
<dbReference type="InterPro" id="IPR015655">
    <property type="entry name" value="PP2C"/>
</dbReference>
<evidence type="ECO:0000313" key="4">
    <source>
        <dbReference type="Proteomes" id="UP000694863"/>
    </source>
</evidence>
<organism evidence="4 5">
    <name type="scientific">Echinops telfairi</name>
    <name type="common">Lesser hedgehog tenrec</name>
    <dbReference type="NCBI Taxonomy" id="9371"/>
    <lineage>
        <taxon>Eukaryota</taxon>
        <taxon>Metazoa</taxon>
        <taxon>Chordata</taxon>
        <taxon>Craniata</taxon>
        <taxon>Vertebrata</taxon>
        <taxon>Euteleostomi</taxon>
        <taxon>Mammalia</taxon>
        <taxon>Eutheria</taxon>
        <taxon>Afrotheria</taxon>
        <taxon>Tenrecidae</taxon>
        <taxon>Tenrecinae</taxon>
        <taxon>Echinops</taxon>
    </lineage>
</organism>
<dbReference type="CDD" id="cd00143">
    <property type="entry name" value="PP2Cc"/>
    <property type="match status" value="1"/>
</dbReference>
<dbReference type="InterPro" id="IPR001932">
    <property type="entry name" value="PPM-type_phosphatase-like_dom"/>
</dbReference>
<dbReference type="PANTHER" id="PTHR13832:SF837">
    <property type="entry name" value="PROTEIN PHOSPHATASE 2C-LIKE DOMAIN-CONTAINING PROTEIN 1"/>
    <property type="match status" value="1"/>
</dbReference>
<dbReference type="InterPro" id="IPR036457">
    <property type="entry name" value="PPM-type-like_dom_sf"/>
</dbReference>
<evidence type="ECO:0000313" key="5">
    <source>
        <dbReference type="RefSeq" id="XP_012860469.1"/>
    </source>
</evidence>
<evidence type="ECO:0000256" key="1">
    <source>
        <dbReference type="ARBA" id="ARBA00006702"/>
    </source>
</evidence>
<feature type="compositionally biased region" description="Basic residues" evidence="2">
    <location>
        <begin position="108"/>
        <end position="129"/>
    </location>
</feature>
<feature type="region of interest" description="Disordered" evidence="2">
    <location>
        <begin position="108"/>
        <end position="136"/>
    </location>
</feature>
<feature type="domain" description="PPM-type phosphatase" evidence="3">
    <location>
        <begin position="252"/>
        <end position="696"/>
    </location>
</feature>
<sequence length="704" mass="81130">MKKDNVQFKYLQLIKWSHHHCCHHWTELCFNQHYHHYLHQHPYHQLHHHYRHHPHYHRNHLAKLEEQNVGKDKKQDGKEKTLLQITTKLNTALKVYWKSKAWKKKTLRSKNRTSIVTKRKRLRKRKKRLLDKDRDQKQASKRVITFPCSICNNELDLPSIFPHQRQHKALTSLGFHSLIEPKPQRPEFITQRNVLIMKLLSYSLFNEKALQSINDAFELLWKKSIPAYYKIMESIDMSSVYPENINHALVKGIATCEDRNSTWRATMDDKFTIVSNFGKKPNVCLFGLFDGHYGASAANLASVELPLLLLHQMSIFDPSYQMTPEEQKVINSFQTVFSEEYIKMENNFSSAQKRTKLLFSNYESIHKAFAKAYWRMDRLLHLGRKEESRVHWSGCSALTCLLEGKIKGRFTHWKRILGGGGSMDNTLLRQMPPLVSGVLHVANTGNVQGVLCRNGKGFCLTKDHTTQNVLERRRVLQMGATIDANEPTGLLEGQTKTTRGLGFHGNFKLKNSLIPAPQTISVPIDDLCQFLILATNGLWEVLDEKEVITLTMTILDTYKENYLTAQNKISSWKLSETSIMEPESSIYVLYQFKSFSKELVSAVTSKENSKNFEKSTCNLENLETSLPISTKHKPFTRKSTREQVSALGVKRESNKITEAQIDMFYESAAKYVSQELVNAALAAGSRDNITVMVILLSGSEYQLT</sequence>
<dbReference type="Proteomes" id="UP000694863">
    <property type="component" value="Unplaced"/>
</dbReference>
<dbReference type="SMART" id="SM00332">
    <property type="entry name" value="PP2Cc"/>
    <property type="match status" value="1"/>
</dbReference>
<dbReference type="PROSITE" id="PS51746">
    <property type="entry name" value="PPM_2"/>
    <property type="match status" value="1"/>
</dbReference>
<dbReference type="Gene3D" id="3.60.40.10">
    <property type="entry name" value="PPM-type phosphatase domain"/>
    <property type="match status" value="1"/>
</dbReference>
<dbReference type="GeneID" id="101661931"/>
<name>A0ABM0ZQQ9_ECHTE</name>
<evidence type="ECO:0000256" key="2">
    <source>
        <dbReference type="SAM" id="MobiDB-lite"/>
    </source>
</evidence>